<evidence type="ECO:0000259" key="13">
    <source>
        <dbReference type="Pfam" id="PF13490"/>
    </source>
</evidence>
<gene>
    <name evidence="14" type="ORF">CFK40_18935</name>
</gene>
<evidence type="ECO:0000256" key="6">
    <source>
        <dbReference type="ARBA" id="ARBA00023136"/>
    </source>
</evidence>
<evidence type="ECO:0000313" key="14">
    <source>
        <dbReference type="EMBL" id="ASN06939.1"/>
    </source>
</evidence>
<evidence type="ECO:0000256" key="2">
    <source>
        <dbReference type="ARBA" id="ARBA00004236"/>
    </source>
</evidence>
<keyword evidence="6 11" id="KW-0472">Membrane</keyword>
<dbReference type="InterPro" id="IPR027383">
    <property type="entry name" value="Znf_put"/>
</dbReference>
<evidence type="ECO:0000256" key="4">
    <source>
        <dbReference type="ARBA" id="ARBA00022692"/>
    </source>
</evidence>
<evidence type="ECO:0000256" key="3">
    <source>
        <dbReference type="ARBA" id="ARBA00022475"/>
    </source>
</evidence>
<keyword evidence="3" id="KW-1003">Cell membrane</keyword>
<keyword evidence="5 11" id="KW-1133">Transmembrane helix</keyword>
<dbReference type="Proteomes" id="UP000204391">
    <property type="component" value="Chromosome"/>
</dbReference>
<accession>A0A221MH68</accession>
<feature type="domain" description="Anti-sigma K factor RskA C-terminal" evidence="12">
    <location>
        <begin position="114"/>
        <end position="236"/>
    </location>
</feature>
<dbReference type="Pfam" id="PF13490">
    <property type="entry name" value="zf-HC2"/>
    <property type="match status" value="1"/>
</dbReference>
<dbReference type="PANTHER" id="PTHR37461">
    <property type="entry name" value="ANTI-SIGMA-K FACTOR RSKA"/>
    <property type="match status" value="1"/>
</dbReference>
<dbReference type="InterPro" id="IPR018764">
    <property type="entry name" value="RskA_C"/>
</dbReference>
<sequence>MGRECEHLLYYIANTLDDTERKKFKEHLNHCEECAKDYIQLIDTWDELQFDFEEREVPQSLKAEVLDYVFEKDNKTIDDNTMKDRMKQWGLSLKRQFTPLTTGLVLVMLIVISVLTLGSIQSNNQLVNEPSTPITILSAMNLTAADENSSNATGNAFVVKEGEARKLVIQVSDLPKLEGSKVYQVWLLENGERQNAGIFTTNESGSGILTYQLSQEQSFDKIGITMEPDQNSKQPRGEKVIGS</sequence>
<dbReference type="RefSeq" id="WP_089533934.1">
    <property type="nucleotide sequence ID" value="NZ_CP022437.1"/>
</dbReference>
<dbReference type="GO" id="GO:0016989">
    <property type="term" value="F:sigma factor antagonist activity"/>
    <property type="evidence" value="ECO:0007669"/>
    <property type="project" value="TreeGrafter"/>
</dbReference>
<comment type="subcellular location">
    <subcellularLocation>
        <location evidence="2">Cell membrane</location>
    </subcellularLocation>
    <subcellularLocation>
        <location evidence="1">Membrane</location>
        <topology evidence="1">Single-pass membrane protein</topology>
    </subcellularLocation>
</comment>
<evidence type="ECO:0000256" key="7">
    <source>
        <dbReference type="ARBA" id="ARBA00024353"/>
    </source>
</evidence>
<protein>
    <recommendedName>
        <fullName evidence="8">Anti-sigma-W factor RsiW</fullName>
    </recommendedName>
    <alternativeName>
        <fullName evidence="10">Regulator of SigK</fullName>
    </alternativeName>
    <alternativeName>
        <fullName evidence="9">Sigma-K anti-sigma factor RskA</fullName>
    </alternativeName>
</protein>
<dbReference type="GO" id="GO:0005886">
    <property type="term" value="C:plasma membrane"/>
    <property type="evidence" value="ECO:0007669"/>
    <property type="project" value="UniProtKB-SubCell"/>
</dbReference>
<dbReference type="InterPro" id="IPR051474">
    <property type="entry name" value="Anti-sigma-K/W_factor"/>
</dbReference>
<keyword evidence="4 11" id="KW-0812">Transmembrane</keyword>
<proteinExistence type="inferred from homology"/>
<organism evidence="14 15">
    <name type="scientific">Virgibacillus necropolis</name>
    <dbReference type="NCBI Taxonomy" id="163877"/>
    <lineage>
        <taxon>Bacteria</taxon>
        <taxon>Bacillati</taxon>
        <taxon>Bacillota</taxon>
        <taxon>Bacilli</taxon>
        <taxon>Bacillales</taxon>
        <taxon>Bacillaceae</taxon>
        <taxon>Virgibacillus</taxon>
    </lineage>
</organism>
<dbReference type="PANTHER" id="PTHR37461:SF1">
    <property type="entry name" value="ANTI-SIGMA-K FACTOR RSKA"/>
    <property type="match status" value="1"/>
</dbReference>
<name>A0A221MH68_9BACI</name>
<dbReference type="InterPro" id="IPR041916">
    <property type="entry name" value="Anti_sigma_zinc_sf"/>
</dbReference>
<evidence type="ECO:0000256" key="1">
    <source>
        <dbReference type="ARBA" id="ARBA00004167"/>
    </source>
</evidence>
<evidence type="ECO:0000256" key="8">
    <source>
        <dbReference type="ARBA" id="ARBA00024438"/>
    </source>
</evidence>
<feature type="domain" description="Putative zinc-finger" evidence="13">
    <location>
        <begin position="10"/>
        <end position="35"/>
    </location>
</feature>
<evidence type="ECO:0000259" key="12">
    <source>
        <dbReference type="Pfam" id="PF10099"/>
    </source>
</evidence>
<dbReference type="KEGG" id="vne:CFK40_18935"/>
<dbReference type="OrthoDB" id="150725at2"/>
<keyword evidence="15" id="KW-1185">Reference proteome</keyword>
<reference evidence="14 15" key="1">
    <citation type="journal article" date="2003" name="Int. J. Syst. Evol. Microbiol.">
        <title>Virgibacillus carmonensis sp. nov., Virgibacillus necropolis sp. nov. and Virgibacillus picturae sp. nov., three novel species isolated from deteriorated mural paintings, transfer of the species of the genus salibacillus to Virgibacillus, as Virgibacillus marismortui comb. nov. and Virgibacillus salexigens comb. nov., and emended description of the genus Virgibacillus.</title>
        <authorList>
            <person name="Heyrman J."/>
            <person name="Logan N.A."/>
            <person name="Busse H.J."/>
            <person name="Balcaen A."/>
            <person name="Lebbe L."/>
            <person name="Rodriguez-Diaz M."/>
            <person name="Swings J."/>
            <person name="De Vos P."/>
        </authorList>
    </citation>
    <scope>NUCLEOTIDE SEQUENCE [LARGE SCALE GENOMIC DNA]</scope>
    <source>
        <strain evidence="14 15">LMG 19488</strain>
    </source>
</reference>
<dbReference type="EMBL" id="CP022437">
    <property type="protein sequence ID" value="ASN06939.1"/>
    <property type="molecule type" value="Genomic_DNA"/>
</dbReference>
<comment type="similarity">
    <text evidence="7">Belongs to the zinc-associated anti-sigma factor (ZAS) superfamily. Anti-sigma-W factor family.</text>
</comment>
<dbReference type="AlphaFoldDB" id="A0A221MH68"/>
<evidence type="ECO:0000256" key="11">
    <source>
        <dbReference type="SAM" id="Phobius"/>
    </source>
</evidence>
<evidence type="ECO:0000256" key="5">
    <source>
        <dbReference type="ARBA" id="ARBA00022989"/>
    </source>
</evidence>
<dbReference type="Pfam" id="PF10099">
    <property type="entry name" value="RskA_C"/>
    <property type="match status" value="1"/>
</dbReference>
<dbReference type="GO" id="GO:0006417">
    <property type="term" value="P:regulation of translation"/>
    <property type="evidence" value="ECO:0007669"/>
    <property type="project" value="TreeGrafter"/>
</dbReference>
<dbReference type="Gene3D" id="1.10.10.1320">
    <property type="entry name" value="Anti-sigma factor, zinc-finger domain"/>
    <property type="match status" value="1"/>
</dbReference>
<evidence type="ECO:0000313" key="15">
    <source>
        <dbReference type="Proteomes" id="UP000204391"/>
    </source>
</evidence>
<evidence type="ECO:0000256" key="9">
    <source>
        <dbReference type="ARBA" id="ARBA00029829"/>
    </source>
</evidence>
<feature type="transmembrane region" description="Helical" evidence="11">
    <location>
        <begin position="97"/>
        <end position="120"/>
    </location>
</feature>
<evidence type="ECO:0000256" key="10">
    <source>
        <dbReference type="ARBA" id="ARBA00030803"/>
    </source>
</evidence>